<dbReference type="STRING" id="1302685.SAMN05444408_102239"/>
<protein>
    <submittedName>
        <fullName evidence="1">Uncharacterized protein</fullName>
    </submittedName>
</protein>
<evidence type="ECO:0000313" key="2">
    <source>
        <dbReference type="Proteomes" id="UP000184236"/>
    </source>
</evidence>
<proteinExistence type="predicted"/>
<dbReference type="EMBL" id="FQVO01000002">
    <property type="protein sequence ID" value="SHE58833.1"/>
    <property type="molecule type" value="Genomic_DNA"/>
</dbReference>
<reference evidence="2" key="1">
    <citation type="submission" date="2016-11" db="EMBL/GenBank/DDBJ databases">
        <authorList>
            <person name="Varghese N."/>
            <person name="Submissions S."/>
        </authorList>
    </citation>
    <scope>NUCLEOTIDE SEQUENCE [LARGE SCALE GENOMIC DNA]</scope>
    <source>
        <strain evidence="2">DSM 26898</strain>
    </source>
</reference>
<organism evidence="1 2">
    <name type="scientific">Chryseobacterium takakiae</name>
    <dbReference type="NCBI Taxonomy" id="1302685"/>
    <lineage>
        <taxon>Bacteria</taxon>
        <taxon>Pseudomonadati</taxon>
        <taxon>Bacteroidota</taxon>
        <taxon>Flavobacteriia</taxon>
        <taxon>Flavobacteriales</taxon>
        <taxon>Weeksellaceae</taxon>
        <taxon>Chryseobacterium group</taxon>
        <taxon>Chryseobacterium</taxon>
    </lineage>
</organism>
<keyword evidence="2" id="KW-1185">Reference proteome</keyword>
<sequence>MTHNYPNPWDFHNTYKTLVSPDNYHKVVYYDLNEIAMGAPIGGQCFLETSDKKKVKINDWCGGPPAWEKDGQLLAIPIWTRKFLKGTVQQIGVLDTRNMELKIFKKTFRVLDIRSFEKTTIYGYDSPIHKTERLNFDIEKERVETLIKLTA</sequence>
<evidence type="ECO:0000313" key="1">
    <source>
        <dbReference type="EMBL" id="SHE58833.1"/>
    </source>
</evidence>
<dbReference type="Proteomes" id="UP000184236">
    <property type="component" value="Unassembled WGS sequence"/>
</dbReference>
<dbReference type="AlphaFoldDB" id="A0A1M4UQF1"/>
<accession>A0A1M4UQF1</accession>
<name>A0A1M4UQF1_9FLAO</name>
<gene>
    <name evidence="1" type="ORF">SAMN05444408_102239</name>
</gene>